<keyword evidence="1" id="KW-0812">Transmembrane</keyword>
<dbReference type="EMBL" id="JBHTKM010000055">
    <property type="protein sequence ID" value="MFD1015715.1"/>
    <property type="molecule type" value="Genomic_DNA"/>
</dbReference>
<comment type="caution">
    <text evidence="2">The sequence shown here is derived from an EMBL/GenBank/DDBJ whole genome shotgun (WGS) entry which is preliminary data.</text>
</comment>
<keyword evidence="1" id="KW-1133">Transmembrane helix</keyword>
<dbReference type="RefSeq" id="WP_386115716.1">
    <property type="nucleotide sequence ID" value="NZ_JBHTKM010000055.1"/>
</dbReference>
<keyword evidence="1" id="KW-0472">Membrane</keyword>
<protein>
    <submittedName>
        <fullName evidence="2">Uncharacterized protein</fullName>
    </submittedName>
</protein>
<reference evidence="3" key="1">
    <citation type="journal article" date="2019" name="Int. J. Syst. Evol. Microbiol.">
        <title>The Global Catalogue of Microorganisms (GCM) 10K type strain sequencing project: providing services to taxonomists for standard genome sequencing and annotation.</title>
        <authorList>
            <consortium name="The Broad Institute Genomics Platform"/>
            <consortium name="The Broad Institute Genome Sequencing Center for Infectious Disease"/>
            <person name="Wu L."/>
            <person name="Ma J."/>
        </authorList>
    </citation>
    <scope>NUCLEOTIDE SEQUENCE [LARGE SCALE GENOMIC DNA]</scope>
    <source>
        <strain evidence="3">CCUG 56098</strain>
    </source>
</reference>
<sequence>MGIDKTEELLKKFDYDFKRKNNELIIKMDFAQRMTIDFSDSEKIKIKDKLVGWNFLTGLIEMSIKNATLYNFIGVIIMTFLFVYLDLEYGGLNLVFFFLAFIIWVLLWTIFYLVKAENLKRILISWNE</sequence>
<organism evidence="2 3">
    <name type="scientific">Winogradskyella rapida</name>
    <dbReference type="NCBI Taxonomy" id="549701"/>
    <lineage>
        <taxon>Bacteria</taxon>
        <taxon>Pseudomonadati</taxon>
        <taxon>Bacteroidota</taxon>
        <taxon>Flavobacteriia</taxon>
        <taxon>Flavobacteriales</taxon>
        <taxon>Flavobacteriaceae</taxon>
        <taxon>Winogradskyella</taxon>
    </lineage>
</organism>
<gene>
    <name evidence="2" type="ORF">ACFQ13_07300</name>
</gene>
<evidence type="ECO:0000313" key="2">
    <source>
        <dbReference type="EMBL" id="MFD1015715.1"/>
    </source>
</evidence>
<dbReference type="Proteomes" id="UP001597086">
    <property type="component" value="Unassembled WGS sequence"/>
</dbReference>
<keyword evidence="3" id="KW-1185">Reference proteome</keyword>
<evidence type="ECO:0000256" key="1">
    <source>
        <dbReference type="SAM" id="Phobius"/>
    </source>
</evidence>
<accession>A0ABW3KS08</accession>
<proteinExistence type="predicted"/>
<feature type="transmembrane region" description="Helical" evidence="1">
    <location>
        <begin position="91"/>
        <end position="114"/>
    </location>
</feature>
<name>A0ABW3KS08_9FLAO</name>
<evidence type="ECO:0000313" key="3">
    <source>
        <dbReference type="Proteomes" id="UP001597086"/>
    </source>
</evidence>
<feature type="transmembrane region" description="Helical" evidence="1">
    <location>
        <begin position="67"/>
        <end position="85"/>
    </location>
</feature>